<feature type="transmembrane region" description="Helical" evidence="1">
    <location>
        <begin position="25"/>
        <end position="46"/>
    </location>
</feature>
<reference evidence="2" key="1">
    <citation type="journal article" date="2014" name="Int. J. Syst. Evol. Microbiol.">
        <title>Complete genome sequence of Corynebacterium casei LMG S-19264T (=DSM 44701T), isolated from a smear-ripened cheese.</title>
        <authorList>
            <consortium name="US DOE Joint Genome Institute (JGI-PGF)"/>
            <person name="Walter F."/>
            <person name="Albersmeier A."/>
            <person name="Kalinowski J."/>
            <person name="Ruckert C."/>
        </authorList>
    </citation>
    <scope>NUCLEOTIDE SEQUENCE</scope>
    <source>
        <strain evidence="2">NBRC 110023</strain>
    </source>
</reference>
<reference evidence="2" key="2">
    <citation type="submission" date="2023-01" db="EMBL/GenBank/DDBJ databases">
        <title>Draft genome sequence of Agaribacter marinus strain NBRC 110023.</title>
        <authorList>
            <person name="Sun Q."/>
            <person name="Mori K."/>
        </authorList>
    </citation>
    <scope>NUCLEOTIDE SEQUENCE</scope>
    <source>
        <strain evidence="2">NBRC 110023</strain>
    </source>
</reference>
<evidence type="ECO:0000313" key="3">
    <source>
        <dbReference type="Proteomes" id="UP001156601"/>
    </source>
</evidence>
<proteinExistence type="predicted"/>
<keyword evidence="1" id="KW-1133">Transmembrane helix</keyword>
<dbReference type="Gene3D" id="1.25.40.10">
    <property type="entry name" value="Tetratricopeptide repeat domain"/>
    <property type="match status" value="1"/>
</dbReference>
<sequence length="479" mass="53598">MEHQTSTDDKIAERQQVAQARIKKIVWISSGLILSMLLAFAAWQMFTRDSSFSQVPAEQAVETVYADTSDTEDKRAEFMQKMADIEANLLPKLTQADFRHWASDKLLSLESKKNSALAHFAKSQFLLAVNQAEEFDREAKGLLDAWHEAFDDALQQAWLYFNEGKINQARLAYGRANSIKPDAQESELLSSKLASFDRVMRLQQDLHVAEVENNYAKQAEILKDMLALDASLLAAENKLINVQDKLDKQGLSTLLSQADTALQNQQLSKAQALLEQAKSIDAKAAGIQSITAKLQAYRQQKDLEKRTAEINALIQNQEWEKVTQAAKRYRINHPNAQTFIDALAQGENILSQQKRISAITNQPARLEDANIRAIAISRLKEALPFSIYSDALAADLGTLSSLLDKYTAEVEVDVLSDGESYILVLGVGHVGKVQQKTIKLTPGNYTFEARRDGYKTQRISVEIKNNTNNVVEVLSNEKI</sequence>
<dbReference type="InterPro" id="IPR011990">
    <property type="entry name" value="TPR-like_helical_dom_sf"/>
</dbReference>
<keyword evidence="3" id="KW-1185">Reference proteome</keyword>
<organism evidence="2 3">
    <name type="scientific">Agaribacter marinus</name>
    <dbReference type="NCBI Taxonomy" id="1431249"/>
    <lineage>
        <taxon>Bacteria</taxon>
        <taxon>Pseudomonadati</taxon>
        <taxon>Pseudomonadota</taxon>
        <taxon>Gammaproteobacteria</taxon>
        <taxon>Alteromonadales</taxon>
        <taxon>Alteromonadaceae</taxon>
        <taxon>Agaribacter</taxon>
    </lineage>
</organism>
<protein>
    <recommendedName>
        <fullName evidence="4">PEGA domain-containing protein</fullName>
    </recommendedName>
</protein>
<accession>A0AA37STP0</accession>
<keyword evidence="1" id="KW-0472">Membrane</keyword>
<dbReference type="EMBL" id="BSOT01000002">
    <property type="protein sequence ID" value="GLR69238.1"/>
    <property type="molecule type" value="Genomic_DNA"/>
</dbReference>
<evidence type="ECO:0000256" key="1">
    <source>
        <dbReference type="SAM" id="Phobius"/>
    </source>
</evidence>
<gene>
    <name evidence="2" type="ORF">GCM10007852_01460</name>
</gene>
<evidence type="ECO:0000313" key="2">
    <source>
        <dbReference type="EMBL" id="GLR69238.1"/>
    </source>
</evidence>
<dbReference type="Proteomes" id="UP001156601">
    <property type="component" value="Unassembled WGS sequence"/>
</dbReference>
<dbReference type="RefSeq" id="WP_284215568.1">
    <property type="nucleotide sequence ID" value="NZ_BSOT01000002.1"/>
</dbReference>
<evidence type="ECO:0008006" key="4">
    <source>
        <dbReference type="Google" id="ProtNLM"/>
    </source>
</evidence>
<name>A0AA37STP0_9ALTE</name>
<keyword evidence="1" id="KW-0812">Transmembrane</keyword>
<dbReference type="AlphaFoldDB" id="A0AA37STP0"/>
<comment type="caution">
    <text evidence="2">The sequence shown here is derived from an EMBL/GenBank/DDBJ whole genome shotgun (WGS) entry which is preliminary data.</text>
</comment>